<reference evidence="2" key="1">
    <citation type="submission" date="2020-02" db="EMBL/GenBank/DDBJ databases">
        <authorList>
            <person name="Meier V. D."/>
        </authorList>
    </citation>
    <scope>NUCLEOTIDE SEQUENCE</scope>
    <source>
        <strain evidence="2">AVDCRST_MAG93</strain>
    </source>
</reference>
<dbReference type="AlphaFoldDB" id="A0A6J4K0Z4"/>
<dbReference type="SUPFAM" id="SSF103256">
    <property type="entry name" value="Hypothetical protein TM0160"/>
    <property type="match status" value="1"/>
</dbReference>
<evidence type="ECO:0000313" key="2">
    <source>
        <dbReference type="EMBL" id="CAA9292779.1"/>
    </source>
</evidence>
<dbReference type="Gene3D" id="3.10.690.10">
    <property type="entry name" value="Bifunctional nuclease domain"/>
    <property type="match status" value="1"/>
</dbReference>
<organism evidence="2">
    <name type="scientific">uncultured Chloroflexia bacterium</name>
    <dbReference type="NCBI Taxonomy" id="1672391"/>
    <lineage>
        <taxon>Bacteria</taxon>
        <taxon>Bacillati</taxon>
        <taxon>Chloroflexota</taxon>
        <taxon>Chloroflexia</taxon>
        <taxon>environmental samples</taxon>
    </lineage>
</organism>
<dbReference type="InterPro" id="IPR003729">
    <property type="entry name" value="Bi_nuclease_dom"/>
</dbReference>
<dbReference type="Pfam" id="PF02577">
    <property type="entry name" value="BFN_dom"/>
    <property type="match status" value="1"/>
</dbReference>
<proteinExistence type="predicted"/>
<feature type="domain" description="BFN" evidence="1">
    <location>
        <begin position="1"/>
        <end position="90"/>
    </location>
</feature>
<dbReference type="InterPro" id="IPR036104">
    <property type="entry name" value="BFN_sf"/>
</dbReference>
<dbReference type="EMBL" id="CADCTR010001366">
    <property type="protein sequence ID" value="CAA9292779.1"/>
    <property type="molecule type" value="Genomic_DNA"/>
</dbReference>
<dbReference type="PROSITE" id="PS51658">
    <property type="entry name" value="BFN"/>
    <property type="match status" value="1"/>
</dbReference>
<protein>
    <recommendedName>
        <fullName evidence="1">BFN domain-containing protein</fullName>
    </recommendedName>
</protein>
<gene>
    <name evidence="2" type="ORF">AVDCRST_MAG93-4030</name>
</gene>
<name>A0A6J4K0Z4_9CHLR</name>
<dbReference type="GO" id="GO:0004518">
    <property type="term" value="F:nuclease activity"/>
    <property type="evidence" value="ECO:0007669"/>
    <property type="project" value="InterPro"/>
</dbReference>
<accession>A0A6J4K0Z4</accession>
<feature type="non-terminal residue" evidence="2">
    <location>
        <position position="1"/>
    </location>
</feature>
<sequence length="255" mass="27904">HARGEKWEAPPPTIMPDLSLRLLAGVEAEIKGVVIRQLTDTAFYTTVTVGIDAQRTEIDVRPGEGLALAAAAGLSIHATQQVLATAALNVDELNGLPEVQDSFKQRMAAIVDASTPPPSATTLLTPELKARIDDLLQQLHCDIGSTVLVFMHRSGTLVSSLGSHDPSALAHYSRAMGLQEQNPRNVADLSRYTDMLIDEIFGKYSWLLIHQEHDWRLELGGPTATDMTRPRFRQAMQELAQLVPVNGSSGYDRLY</sequence>
<evidence type="ECO:0000259" key="1">
    <source>
        <dbReference type="PROSITE" id="PS51658"/>
    </source>
</evidence>